<name>A0A448WNC2_9PLAT</name>
<evidence type="ECO:0000256" key="1">
    <source>
        <dbReference type="SAM" id="MobiDB-lite"/>
    </source>
</evidence>
<protein>
    <submittedName>
        <fullName evidence="2">Uncharacterized protein</fullName>
    </submittedName>
</protein>
<accession>A0A448WNC2</accession>
<comment type="caution">
    <text evidence="2">The sequence shown here is derived from an EMBL/GenBank/DDBJ whole genome shotgun (WGS) entry which is preliminary data.</text>
</comment>
<keyword evidence="3" id="KW-1185">Reference proteome</keyword>
<dbReference type="EMBL" id="CAAALY010026837">
    <property type="protein sequence ID" value="VEL16019.1"/>
    <property type="molecule type" value="Genomic_DNA"/>
</dbReference>
<sequence length="85" mass="9082">MPHKTDGGGASTEGTAADTQNCQTGDVHTAASWYGCLDCVGMVEMGRWAPDNQSCCTQSPAGDRVIRRRRCHRRVDQSGGLQPSS</sequence>
<feature type="region of interest" description="Disordered" evidence="1">
    <location>
        <begin position="1"/>
        <end position="20"/>
    </location>
</feature>
<proteinExistence type="predicted"/>
<gene>
    <name evidence="2" type="ORF">PXEA_LOCUS9459</name>
</gene>
<organism evidence="2 3">
    <name type="scientific">Protopolystoma xenopodis</name>
    <dbReference type="NCBI Taxonomy" id="117903"/>
    <lineage>
        <taxon>Eukaryota</taxon>
        <taxon>Metazoa</taxon>
        <taxon>Spiralia</taxon>
        <taxon>Lophotrochozoa</taxon>
        <taxon>Platyhelminthes</taxon>
        <taxon>Monogenea</taxon>
        <taxon>Polyopisthocotylea</taxon>
        <taxon>Polystomatidea</taxon>
        <taxon>Polystomatidae</taxon>
        <taxon>Protopolystoma</taxon>
    </lineage>
</organism>
<dbReference type="Proteomes" id="UP000784294">
    <property type="component" value="Unassembled WGS sequence"/>
</dbReference>
<dbReference type="AlphaFoldDB" id="A0A448WNC2"/>
<evidence type="ECO:0000313" key="3">
    <source>
        <dbReference type="Proteomes" id="UP000784294"/>
    </source>
</evidence>
<evidence type="ECO:0000313" key="2">
    <source>
        <dbReference type="EMBL" id="VEL16019.1"/>
    </source>
</evidence>
<reference evidence="2" key="1">
    <citation type="submission" date="2018-11" db="EMBL/GenBank/DDBJ databases">
        <authorList>
            <consortium name="Pathogen Informatics"/>
        </authorList>
    </citation>
    <scope>NUCLEOTIDE SEQUENCE</scope>
</reference>